<dbReference type="Pfam" id="PF00614">
    <property type="entry name" value="PLDc"/>
    <property type="match status" value="1"/>
</dbReference>
<dbReference type="CDD" id="cd09141">
    <property type="entry name" value="PLDc_vPLD1_2_yPLD_like_2"/>
    <property type="match status" value="1"/>
</dbReference>
<reference evidence="7 8" key="1">
    <citation type="journal article" date="2019" name="Environ. Microbiol.">
        <title>At the nexus of three kingdoms: the genome of the mycorrhizal fungus Gigaspora margarita provides insights into plant, endobacterial and fungal interactions.</title>
        <authorList>
            <person name="Venice F."/>
            <person name="Ghignone S."/>
            <person name="Salvioli di Fossalunga A."/>
            <person name="Amselem J."/>
            <person name="Novero M."/>
            <person name="Xianan X."/>
            <person name="Sedzielewska Toro K."/>
            <person name="Morin E."/>
            <person name="Lipzen A."/>
            <person name="Grigoriev I.V."/>
            <person name="Henrissat B."/>
            <person name="Martin F.M."/>
            <person name="Bonfante P."/>
        </authorList>
    </citation>
    <scope>NUCLEOTIDE SEQUENCE [LARGE SCALE GENOMIC DNA]</scope>
    <source>
        <strain evidence="7 8">BEG34</strain>
    </source>
</reference>
<dbReference type="PROSITE" id="PS50035">
    <property type="entry name" value="PLD"/>
    <property type="match status" value="2"/>
</dbReference>
<dbReference type="GO" id="GO:0006654">
    <property type="term" value="P:phosphatidic acid biosynthetic process"/>
    <property type="evidence" value="ECO:0007669"/>
    <property type="project" value="InterPro"/>
</dbReference>
<dbReference type="InterPro" id="IPR015679">
    <property type="entry name" value="PLipase_D_fam"/>
</dbReference>
<evidence type="ECO:0000256" key="1">
    <source>
        <dbReference type="ARBA" id="ARBA00012027"/>
    </source>
</evidence>
<evidence type="ECO:0000256" key="4">
    <source>
        <dbReference type="ARBA" id="ARBA00022963"/>
    </source>
</evidence>
<keyword evidence="2" id="KW-0677">Repeat</keyword>
<evidence type="ECO:0000256" key="5">
    <source>
        <dbReference type="ARBA" id="ARBA00023098"/>
    </source>
</evidence>
<keyword evidence="4" id="KW-0442">Lipid degradation</keyword>
<evidence type="ECO:0000256" key="3">
    <source>
        <dbReference type="ARBA" id="ARBA00022801"/>
    </source>
</evidence>
<dbReference type="SUPFAM" id="SSF56024">
    <property type="entry name" value="Phospholipase D/nuclease"/>
    <property type="match status" value="2"/>
</dbReference>
<dbReference type="OrthoDB" id="14911at2759"/>
<protein>
    <recommendedName>
        <fullName evidence="1">phospholipase D</fullName>
        <ecNumber evidence="1">3.1.4.4</ecNumber>
    </recommendedName>
</protein>
<dbReference type="InterPro" id="IPR016555">
    <property type="entry name" value="PLipase_D_euk"/>
</dbReference>
<keyword evidence="5" id="KW-0443">Lipid metabolism</keyword>
<gene>
    <name evidence="7" type="ORF">F8M41_010458</name>
</gene>
<evidence type="ECO:0000259" key="6">
    <source>
        <dbReference type="PROSITE" id="PS50035"/>
    </source>
</evidence>
<dbReference type="PIRSF" id="PIRSF009376">
    <property type="entry name" value="Phospholipase_D_euk"/>
    <property type="match status" value="1"/>
</dbReference>
<evidence type="ECO:0000256" key="2">
    <source>
        <dbReference type="ARBA" id="ARBA00022737"/>
    </source>
</evidence>
<keyword evidence="3" id="KW-0378">Hydrolase</keyword>
<dbReference type="Proteomes" id="UP000439903">
    <property type="component" value="Unassembled WGS sequence"/>
</dbReference>
<name>A0A8H3X2M6_GIGMA</name>
<proteinExistence type="predicted"/>
<dbReference type="PANTHER" id="PTHR18896:SF186">
    <property type="entry name" value="PHOSPHOLIPASE D"/>
    <property type="match status" value="1"/>
</dbReference>
<dbReference type="GO" id="GO:0009395">
    <property type="term" value="P:phospholipid catabolic process"/>
    <property type="evidence" value="ECO:0007669"/>
    <property type="project" value="TreeGrafter"/>
</dbReference>
<dbReference type="AlphaFoldDB" id="A0A8H3X2M6"/>
<dbReference type="GO" id="GO:0035556">
    <property type="term" value="P:intracellular signal transduction"/>
    <property type="evidence" value="ECO:0007669"/>
    <property type="project" value="InterPro"/>
</dbReference>
<accession>A0A8H3X2M6</accession>
<dbReference type="EC" id="3.1.4.4" evidence="1"/>
<dbReference type="InterPro" id="IPR001736">
    <property type="entry name" value="PLipase_D/transphosphatidylase"/>
</dbReference>
<dbReference type="PANTHER" id="PTHR18896">
    <property type="entry name" value="PHOSPHOLIPASE D"/>
    <property type="match status" value="1"/>
</dbReference>
<feature type="domain" description="PLD phosphodiesterase" evidence="6">
    <location>
        <begin position="489"/>
        <end position="516"/>
    </location>
</feature>
<dbReference type="SMART" id="SM00155">
    <property type="entry name" value="PLDc"/>
    <property type="match status" value="2"/>
</dbReference>
<evidence type="ECO:0000313" key="8">
    <source>
        <dbReference type="Proteomes" id="UP000439903"/>
    </source>
</evidence>
<comment type="caution">
    <text evidence="7">The sequence shown here is derived from an EMBL/GenBank/DDBJ whole genome shotgun (WGS) entry which is preliminary data.</text>
</comment>
<dbReference type="Pfam" id="PF13091">
    <property type="entry name" value="PLDc_2"/>
    <property type="match status" value="1"/>
</dbReference>
<evidence type="ECO:0000313" key="7">
    <source>
        <dbReference type="EMBL" id="KAF0392842.1"/>
    </source>
</evidence>
<feature type="domain" description="PLD phosphodiesterase" evidence="6">
    <location>
        <begin position="150"/>
        <end position="177"/>
    </location>
</feature>
<keyword evidence="8" id="KW-1185">Reference proteome</keyword>
<dbReference type="EMBL" id="WTPW01002180">
    <property type="protein sequence ID" value="KAF0392842.1"/>
    <property type="molecule type" value="Genomic_DNA"/>
</dbReference>
<dbReference type="InterPro" id="IPR025202">
    <property type="entry name" value="PLD-like_dom"/>
</dbReference>
<organism evidence="7 8">
    <name type="scientific">Gigaspora margarita</name>
    <dbReference type="NCBI Taxonomy" id="4874"/>
    <lineage>
        <taxon>Eukaryota</taxon>
        <taxon>Fungi</taxon>
        <taxon>Fungi incertae sedis</taxon>
        <taxon>Mucoromycota</taxon>
        <taxon>Glomeromycotina</taxon>
        <taxon>Glomeromycetes</taxon>
        <taxon>Diversisporales</taxon>
        <taxon>Gigasporaceae</taxon>
        <taxon>Gigaspora</taxon>
    </lineage>
</organism>
<sequence length="729" mass="84706">MEQHPYGSFTSPKENVYAKWYVDAKDYYYAVSEALMAAKEEIFIEDWWLSPELYLRRPPAQNKEYRLDYLLKKKANEGVKIYIVLFDEVPAIMYLNSKHAELALHHKNIKVFRHGENTFFANVEWGLHMLWNRLFPNAESIKHPDTDPVAYWTHHEKIVVVDRNTAFIGGLDLCFGRYDTHAHKLADFPKFANFSEVWPGQDYNNVRIKDFVEVQKWAITLISKDVSARMPWHDISIGFIGAPAVDVANHFIERWNYIKSRNALNYFIRCSHPLLKKSVASDFLEEDIRTYKYFNETTDVDSTKGTCSVQILRSVCRWSHGIEIEDSIHQAYVQTIKEAQHFIYIENQFFMTGNDEKSIFHNMIGKALIERIIRAYKNNEKFRVMVVMPLVPGFEGQFDAEMAVALRITLEFEYRTICRGDGSIFEKLKQAGIQNPDEYISFYALRTHDKIDSEAVKKAKDQILSKMSQELSSKVSPVLNLVNDPIITEQIYIHSKLMIVDDEIVICGSANVNDRSQLGRHDSEIAAIIRDKDKIDSKLAGKHIKASRFAVSLRRYLFKEHLGLLPVSDDHLSEVTYHSYPPPLHIKIESHHLQTNEEKKLEDPVSDEFYALWKGRAEKNTEIFNDVFHCLPSDRVKTWDDYKEFIPDPKLIPLGHVYDKSKIQELEHVKGNLVLFPYKFLEKEEVTALRKVKTLNDLQYNFKEFELAAESELIEDLAKSSEHVAAFAG</sequence>
<dbReference type="GO" id="GO:0004630">
    <property type="term" value="F:phospholipase D activity"/>
    <property type="evidence" value="ECO:0007669"/>
    <property type="project" value="UniProtKB-EC"/>
</dbReference>
<dbReference type="Gene3D" id="3.30.870.10">
    <property type="entry name" value="Endonuclease Chain A"/>
    <property type="match status" value="2"/>
</dbReference>